<dbReference type="GO" id="GO:0006629">
    <property type="term" value="P:lipid metabolic process"/>
    <property type="evidence" value="ECO:0007669"/>
    <property type="project" value="InterPro"/>
</dbReference>
<feature type="chain" id="PRO_5004784939" description="Calcium-dependent phosphoinositide phospholipase C" evidence="1">
    <location>
        <begin position="26"/>
        <end position="406"/>
    </location>
</feature>
<accession>W0A1Q2</accession>
<dbReference type="PATRIC" id="fig|1123269.5.peg.93"/>
<dbReference type="GO" id="GO:0008081">
    <property type="term" value="F:phosphoric diester hydrolase activity"/>
    <property type="evidence" value="ECO:0007669"/>
    <property type="project" value="InterPro"/>
</dbReference>
<dbReference type="eggNOG" id="COG0121">
    <property type="taxonomic scope" value="Bacteria"/>
</dbReference>
<dbReference type="Gene3D" id="3.20.20.190">
    <property type="entry name" value="Phosphatidylinositol (PI) phosphodiesterase"/>
    <property type="match status" value="1"/>
</dbReference>
<dbReference type="KEGG" id="ssan:NX02_00480"/>
<dbReference type="Pfam" id="PF16670">
    <property type="entry name" value="PI-PLC-C1"/>
    <property type="match status" value="1"/>
</dbReference>
<evidence type="ECO:0000313" key="2">
    <source>
        <dbReference type="EMBL" id="AHE51864.1"/>
    </source>
</evidence>
<dbReference type="CDD" id="cd08589">
    <property type="entry name" value="PI-PLCc_SaPLC1_like"/>
    <property type="match status" value="1"/>
</dbReference>
<keyword evidence="3" id="KW-1185">Reference proteome</keyword>
<dbReference type="InterPro" id="IPR032075">
    <property type="entry name" value="PI-PLC-C1"/>
</dbReference>
<dbReference type="HOGENOM" id="CLU_045947_0_0_5"/>
<evidence type="ECO:0000256" key="1">
    <source>
        <dbReference type="SAM" id="SignalP"/>
    </source>
</evidence>
<proteinExistence type="predicted"/>
<dbReference type="SUPFAM" id="SSF51695">
    <property type="entry name" value="PLC-like phosphodiesterases"/>
    <property type="match status" value="1"/>
</dbReference>
<gene>
    <name evidence="2" type="ORF">NX02_00480</name>
</gene>
<dbReference type="STRING" id="1123269.NX02_00480"/>
<reference evidence="2 3" key="1">
    <citation type="submission" date="2013-07" db="EMBL/GenBank/DDBJ databases">
        <title>Completed genome of Sphingomonas sanxanigenens NX02.</title>
        <authorList>
            <person name="Ma T."/>
            <person name="Huang H."/>
            <person name="Wu M."/>
            <person name="Li X."/>
            <person name="Li G."/>
        </authorList>
    </citation>
    <scope>NUCLEOTIDE SEQUENCE [LARGE SCALE GENOMIC DNA]</scope>
    <source>
        <strain evidence="2 3">NX02</strain>
    </source>
</reference>
<organism evidence="2 3">
    <name type="scientific">Sphingomonas sanxanigenens DSM 19645 = NX02</name>
    <dbReference type="NCBI Taxonomy" id="1123269"/>
    <lineage>
        <taxon>Bacteria</taxon>
        <taxon>Pseudomonadati</taxon>
        <taxon>Pseudomonadota</taxon>
        <taxon>Alphaproteobacteria</taxon>
        <taxon>Sphingomonadales</taxon>
        <taxon>Sphingomonadaceae</taxon>
        <taxon>Sphingomonas</taxon>
    </lineage>
</organism>
<protein>
    <recommendedName>
        <fullName evidence="4">Calcium-dependent phosphoinositide phospholipase C</fullName>
    </recommendedName>
</protein>
<dbReference type="Proteomes" id="UP000018851">
    <property type="component" value="Chromosome"/>
</dbReference>
<dbReference type="EMBL" id="CP006644">
    <property type="protein sequence ID" value="AHE51864.1"/>
    <property type="molecule type" value="Genomic_DNA"/>
</dbReference>
<evidence type="ECO:0000313" key="3">
    <source>
        <dbReference type="Proteomes" id="UP000018851"/>
    </source>
</evidence>
<sequence>MSFRMIAGLASALALVAGTAAARQAASPSPPADDLPINAIQVIGTHNSYALPADPRTMALLAPRLTALMKGMMAQMTPEQSAAMADEHPGSLADIARSLDYVQLPLEAQLRMGARSLEIDLHPDPRGGAYADPVPYRMLREKGETDLAPIYREDLVKPGMKVLHVADLDFRSQCPTFRSCLTRLKQWSDSEPGHSPVFILLEPKMSGLERAIPGAVPVPPFDAAAFAEVDETIASVLGRDKVLAPDDVRGGLPTLEAAVLARRWPTVAQARGKFVFLFLVPGMNLKAFAPYLDGRPSLQGRMAFVQGKPGMAHAAFMMFDNALTRQAEIRAAVAKGYLVRTRADIDTIDARQNDPKRKDAALASGAQIISTDYLTAPNIYGNDYHLTPFAGGWRCNAVVARCEGRK</sequence>
<evidence type="ECO:0008006" key="4">
    <source>
        <dbReference type="Google" id="ProtNLM"/>
    </source>
</evidence>
<dbReference type="AlphaFoldDB" id="W0A1Q2"/>
<name>W0A1Q2_9SPHN</name>
<feature type="signal peptide" evidence="1">
    <location>
        <begin position="1"/>
        <end position="25"/>
    </location>
</feature>
<dbReference type="OrthoDB" id="195526at2"/>
<keyword evidence="1" id="KW-0732">Signal</keyword>
<dbReference type="InterPro" id="IPR017946">
    <property type="entry name" value="PLC-like_Pdiesterase_TIM-brl"/>
</dbReference>
<dbReference type="RefSeq" id="WP_025290251.1">
    <property type="nucleotide sequence ID" value="NZ_CP006644.1"/>
</dbReference>